<keyword evidence="10" id="KW-1003">Cell membrane</keyword>
<comment type="function">
    <text evidence="10">Part of a membrane-bound complex that couples electron transfer with translocation of ions across the membrane.</text>
</comment>
<keyword evidence="3 10" id="KW-0285">Flavoprotein</keyword>
<evidence type="ECO:0000256" key="8">
    <source>
        <dbReference type="ARBA" id="ARBA00022989"/>
    </source>
</evidence>
<dbReference type="HAMAP" id="MF_00462">
    <property type="entry name" value="RsxD_RnfD"/>
    <property type="match status" value="1"/>
</dbReference>
<gene>
    <name evidence="10" type="primary">rnfD</name>
    <name evidence="11" type="ORF">ENX73_03860</name>
</gene>
<name>A0A7V3VT86_9BACT</name>
<dbReference type="EMBL" id="DTPE01000164">
    <property type="protein sequence ID" value="HGE75241.1"/>
    <property type="molecule type" value="Genomic_DNA"/>
</dbReference>
<evidence type="ECO:0000256" key="5">
    <source>
        <dbReference type="ARBA" id="ARBA00022692"/>
    </source>
</evidence>
<evidence type="ECO:0000256" key="10">
    <source>
        <dbReference type="HAMAP-Rule" id="MF_00462"/>
    </source>
</evidence>
<feature type="transmembrane region" description="Helical" evidence="10">
    <location>
        <begin position="299"/>
        <end position="317"/>
    </location>
</feature>
<proteinExistence type="inferred from homology"/>
<keyword evidence="4 10" id="KW-0288">FMN</keyword>
<feature type="modified residue" description="FMN phosphoryl threonine" evidence="10">
    <location>
        <position position="161"/>
    </location>
</feature>
<dbReference type="Pfam" id="PF03116">
    <property type="entry name" value="NQR2_RnfD_RnfE"/>
    <property type="match status" value="1"/>
</dbReference>
<dbReference type="PANTHER" id="PTHR30578">
    <property type="entry name" value="ELECTRON TRANSPORT COMPLEX PROTEIN RNFD"/>
    <property type="match status" value="1"/>
</dbReference>
<keyword evidence="6 10" id="KW-1278">Translocase</keyword>
<dbReference type="InterPro" id="IPR011303">
    <property type="entry name" value="RnfD_bac"/>
</dbReference>
<evidence type="ECO:0000313" key="11">
    <source>
        <dbReference type="EMBL" id="HGE75241.1"/>
    </source>
</evidence>
<dbReference type="AlphaFoldDB" id="A0A7V3VT86"/>
<feature type="transmembrane region" description="Helical" evidence="10">
    <location>
        <begin position="20"/>
        <end position="42"/>
    </location>
</feature>
<organism evidence="11">
    <name type="scientific">Mesoaciditoga lauensis</name>
    <dbReference type="NCBI Taxonomy" id="1495039"/>
    <lineage>
        <taxon>Bacteria</taxon>
        <taxon>Thermotogati</taxon>
        <taxon>Thermotogota</taxon>
        <taxon>Thermotogae</taxon>
        <taxon>Mesoaciditogales</taxon>
        <taxon>Mesoaciditogaceae</taxon>
        <taxon>Mesoaciditoga</taxon>
    </lineage>
</organism>
<comment type="cofactor">
    <cofactor evidence="10">
        <name>FMN</name>
        <dbReference type="ChEBI" id="CHEBI:58210"/>
    </cofactor>
</comment>
<reference evidence="11" key="1">
    <citation type="journal article" date="2020" name="mSystems">
        <title>Genome- and Community-Level Interaction Insights into Carbon Utilization and Element Cycling Functions of Hydrothermarchaeota in Hydrothermal Sediment.</title>
        <authorList>
            <person name="Zhou Z."/>
            <person name="Liu Y."/>
            <person name="Xu W."/>
            <person name="Pan J."/>
            <person name="Luo Z.H."/>
            <person name="Li M."/>
        </authorList>
    </citation>
    <scope>NUCLEOTIDE SEQUENCE [LARGE SCALE GENOMIC DNA]</scope>
    <source>
        <strain evidence="11">SpSt-966</strain>
    </source>
</reference>
<dbReference type="PANTHER" id="PTHR30578:SF0">
    <property type="entry name" value="ION-TRANSLOCATING OXIDOREDUCTASE COMPLEX SUBUNIT D"/>
    <property type="match status" value="1"/>
</dbReference>
<dbReference type="GO" id="GO:0005886">
    <property type="term" value="C:plasma membrane"/>
    <property type="evidence" value="ECO:0007669"/>
    <property type="project" value="UniProtKB-SubCell"/>
</dbReference>
<keyword evidence="8 10" id="KW-1133">Transmembrane helix</keyword>
<evidence type="ECO:0000256" key="6">
    <source>
        <dbReference type="ARBA" id="ARBA00022967"/>
    </source>
</evidence>
<keyword evidence="5 10" id="KW-0812">Transmembrane</keyword>
<feature type="transmembrane region" description="Helical" evidence="10">
    <location>
        <begin position="124"/>
        <end position="141"/>
    </location>
</feature>
<protein>
    <recommendedName>
        <fullName evidence="10">Ion-translocating oxidoreductase complex subunit D</fullName>
        <ecNumber evidence="10">7.-.-.-</ecNumber>
    </recommendedName>
    <alternativeName>
        <fullName evidence="10">Rnf electron transport complex subunit D</fullName>
    </alternativeName>
</protein>
<comment type="similarity">
    <text evidence="10">Belongs to the NqrB/RnfD family.</text>
</comment>
<comment type="subunit">
    <text evidence="10">The complex is composed of six subunits: RnfA, RnfB, RnfC, RnfD, RnfE and RnfG.</text>
</comment>
<dbReference type="GO" id="GO:0055085">
    <property type="term" value="P:transmembrane transport"/>
    <property type="evidence" value="ECO:0007669"/>
    <property type="project" value="InterPro"/>
</dbReference>
<evidence type="ECO:0000256" key="1">
    <source>
        <dbReference type="ARBA" id="ARBA00022448"/>
    </source>
</evidence>
<comment type="caution">
    <text evidence="11">The sequence shown here is derived from an EMBL/GenBank/DDBJ whole genome shotgun (WGS) entry which is preliminary data.</text>
</comment>
<feature type="transmembrane region" description="Helical" evidence="10">
    <location>
        <begin position="186"/>
        <end position="210"/>
    </location>
</feature>
<keyword evidence="1 10" id="KW-0813">Transport</keyword>
<dbReference type="NCBIfam" id="TIGR01946">
    <property type="entry name" value="rnfD"/>
    <property type="match status" value="1"/>
</dbReference>
<keyword evidence="2 10" id="KW-0597">Phosphoprotein</keyword>
<feature type="transmembrane region" description="Helical" evidence="10">
    <location>
        <begin position="217"/>
        <end position="236"/>
    </location>
</feature>
<evidence type="ECO:0000256" key="2">
    <source>
        <dbReference type="ARBA" id="ARBA00022553"/>
    </source>
</evidence>
<evidence type="ECO:0000256" key="3">
    <source>
        <dbReference type="ARBA" id="ARBA00022630"/>
    </source>
</evidence>
<feature type="transmembrane region" description="Helical" evidence="10">
    <location>
        <begin position="242"/>
        <end position="262"/>
    </location>
</feature>
<accession>A0A7V3VT86</accession>
<sequence>MKLTLGPAPHIHDRVSTRRIMIDVLIALTPAAVLSVLMWGWYMLLIELGSMALAEFLEFFVMRILRKKKEFVPDLSAAVTGLLLAFNVPAGITWWTMAVGVMVAIIVGKEIFGGIGNNPFNPALVGRLFMYISFPVAMITWPEVKFLHFWTPAYDIATTATPLGEAKLHGVAAASQLFHGLSWTSFLGIIPGSAGETSALLLIIGFLYLWWRKIVSYEIPVAYIGTTFVISALFWLANPSAYYDPVTSIMVGGLMLGALFMATDPVTSPVTPRGKWIFGIGAGVITVLIRYVGAYPEGVNFAILLMNALVPFINQFTKRKVFGTVRSNG</sequence>
<evidence type="ECO:0000256" key="4">
    <source>
        <dbReference type="ARBA" id="ARBA00022643"/>
    </source>
</evidence>
<dbReference type="InterPro" id="IPR004338">
    <property type="entry name" value="NqrB/RnfD"/>
</dbReference>
<evidence type="ECO:0000256" key="7">
    <source>
        <dbReference type="ARBA" id="ARBA00022982"/>
    </source>
</evidence>
<keyword evidence="7 10" id="KW-0249">Electron transport</keyword>
<dbReference type="GO" id="GO:0022900">
    <property type="term" value="P:electron transport chain"/>
    <property type="evidence" value="ECO:0007669"/>
    <property type="project" value="UniProtKB-UniRule"/>
</dbReference>
<feature type="transmembrane region" description="Helical" evidence="10">
    <location>
        <begin position="94"/>
        <end position="112"/>
    </location>
</feature>
<evidence type="ECO:0000256" key="9">
    <source>
        <dbReference type="ARBA" id="ARBA00023136"/>
    </source>
</evidence>
<dbReference type="EC" id="7.-.-.-" evidence="10"/>
<keyword evidence="9 10" id="KW-0472">Membrane</keyword>
<feature type="transmembrane region" description="Helical" evidence="10">
    <location>
        <begin position="274"/>
        <end position="293"/>
    </location>
</feature>
<comment type="subcellular location">
    <subcellularLocation>
        <location evidence="10">Cell membrane</location>
        <topology evidence="10">Multi-pass membrane protein</topology>
    </subcellularLocation>
</comment>